<proteinExistence type="predicted"/>
<evidence type="ECO:0000313" key="2">
    <source>
        <dbReference type="EMBL" id="EKS01691.1"/>
    </source>
</evidence>
<feature type="non-terminal residue" evidence="2">
    <location>
        <position position="138"/>
    </location>
</feature>
<evidence type="ECO:0000313" key="3">
    <source>
        <dbReference type="Proteomes" id="UP000001343"/>
    </source>
</evidence>
<dbReference type="EMBL" id="AKWM02000011">
    <property type="protein sequence ID" value="EKS01691.1"/>
    <property type="molecule type" value="Genomic_DNA"/>
</dbReference>
<feature type="coiled-coil region" evidence="1">
    <location>
        <begin position="16"/>
        <end position="43"/>
    </location>
</feature>
<comment type="caution">
    <text evidence="2">The sequence shown here is derived from an EMBL/GenBank/DDBJ whole genome shotgun (WGS) entry which is preliminary data.</text>
</comment>
<evidence type="ECO:0000256" key="1">
    <source>
        <dbReference type="SAM" id="Coils"/>
    </source>
</evidence>
<protein>
    <submittedName>
        <fullName evidence="2">Uncharacterized protein</fullName>
    </submittedName>
</protein>
<dbReference type="AlphaFoldDB" id="A0AA87MSI3"/>
<accession>A0AA87MSI3</accession>
<reference evidence="2 3" key="1">
    <citation type="journal article" date="2014" name="Int. J. Syst. Evol. Microbiol.">
        <title>Leptospira mayottensis sp. nov., a pathogenic species of the genus Leptospira isolated from humans.</title>
        <authorList>
            <person name="Bourhy P."/>
            <person name="Collet L."/>
            <person name="Brisse S."/>
            <person name="Picardeau M."/>
        </authorList>
    </citation>
    <scope>NUCLEOTIDE SEQUENCE [LARGE SCALE GENOMIC DNA]</scope>
    <source>
        <strain evidence="2 3">200901122</strain>
    </source>
</reference>
<name>A0AA87MSI3_9LEPT</name>
<dbReference type="Proteomes" id="UP000001343">
    <property type="component" value="Unassembled WGS sequence"/>
</dbReference>
<organism evidence="2 3">
    <name type="scientific">Leptospira mayottensis 200901122</name>
    <dbReference type="NCBI Taxonomy" id="1193010"/>
    <lineage>
        <taxon>Bacteria</taxon>
        <taxon>Pseudomonadati</taxon>
        <taxon>Spirochaetota</taxon>
        <taxon>Spirochaetia</taxon>
        <taxon>Leptospirales</taxon>
        <taxon>Leptospiraceae</taxon>
        <taxon>Leptospira</taxon>
    </lineage>
</organism>
<sequence>MQLTKPLVEDTIQLLYKEMDAERQIWRNKNDAIEDQLAVLQSDPDQSPESLEQIRNLWKDQADGETKLKDTLNSLDAKVGSLISLASDLNAGKITNLNAAYSQIYEGLMRVNSPELSVKNQSVRNLANTTQNFLISYF</sequence>
<gene>
    <name evidence="2" type="ORF">LEP1GSC125_0088</name>
</gene>
<keyword evidence="1" id="KW-0175">Coiled coil</keyword>